<dbReference type="AlphaFoldDB" id="H1LI79"/>
<evidence type="ECO:0000259" key="1">
    <source>
        <dbReference type="Pfam" id="PF03551"/>
    </source>
</evidence>
<evidence type="ECO:0000313" key="3">
    <source>
        <dbReference type="Proteomes" id="UP000005025"/>
    </source>
</evidence>
<dbReference type="InterPro" id="IPR005149">
    <property type="entry name" value="Tscrpt_reg_PadR_N"/>
</dbReference>
<dbReference type="HOGENOM" id="CLU_063440_3_0_9"/>
<dbReference type="PANTHER" id="PTHR33169">
    <property type="entry name" value="PADR-FAMILY TRANSCRIPTIONAL REGULATOR"/>
    <property type="match status" value="1"/>
</dbReference>
<comment type="caution">
    <text evidence="2">The sequence shown here is derived from an EMBL/GenBank/DDBJ whole genome shotgun (WGS) entry which is preliminary data.</text>
</comment>
<proteinExistence type="predicted"/>
<dbReference type="Proteomes" id="UP000005025">
    <property type="component" value="Unassembled WGS sequence"/>
</dbReference>
<accession>H1LI79</accession>
<dbReference type="InterPro" id="IPR052509">
    <property type="entry name" value="Metal_resp_DNA-bind_regulator"/>
</dbReference>
<dbReference type="SUPFAM" id="SSF46785">
    <property type="entry name" value="Winged helix' DNA-binding domain"/>
    <property type="match status" value="1"/>
</dbReference>
<gene>
    <name evidence="2" type="ORF">HMPREF9104_02320</name>
</gene>
<dbReference type="InterPro" id="IPR036390">
    <property type="entry name" value="WH_DNA-bd_sf"/>
</dbReference>
<sequence>MILNGDPPSQKHAAVKKVWIKLSIIKLILLNFSTMRCIAFSKGGIVMNPQLKKGFLEYCILAVLNKGDSYGYKIIKDVEATFPISESTLYPILKRLEKNEYITSHNEIYNNRVRRYYHLTSQGITRTKEFLAEQGQIEGIYQFVREAFENE</sequence>
<name>H1LI79_9LACO</name>
<dbReference type="InterPro" id="IPR036388">
    <property type="entry name" value="WH-like_DNA-bd_sf"/>
</dbReference>
<organism evidence="2 3">
    <name type="scientific">Lentilactobacillus kisonensis F0435</name>
    <dbReference type="NCBI Taxonomy" id="797516"/>
    <lineage>
        <taxon>Bacteria</taxon>
        <taxon>Bacillati</taxon>
        <taxon>Bacillota</taxon>
        <taxon>Bacilli</taxon>
        <taxon>Lactobacillales</taxon>
        <taxon>Lactobacillaceae</taxon>
        <taxon>Lentilactobacillus</taxon>
    </lineage>
</organism>
<dbReference type="PANTHER" id="PTHR33169:SF14">
    <property type="entry name" value="TRANSCRIPTIONAL REGULATOR RV3488"/>
    <property type="match status" value="1"/>
</dbReference>
<feature type="domain" description="Transcription regulator PadR N-terminal" evidence="1">
    <location>
        <begin position="60"/>
        <end position="126"/>
    </location>
</feature>
<protein>
    <submittedName>
        <fullName evidence="2">Transcriptional regulator, PadR family</fullName>
    </submittedName>
</protein>
<dbReference type="PATRIC" id="fig|797516.3.peg.2076"/>
<evidence type="ECO:0000313" key="2">
    <source>
        <dbReference type="EMBL" id="EHO49912.1"/>
    </source>
</evidence>
<reference evidence="2 3" key="1">
    <citation type="submission" date="2011-09" db="EMBL/GenBank/DDBJ databases">
        <authorList>
            <person name="Weinstock G."/>
            <person name="Sodergren E."/>
            <person name="Clifton S."/>
            <person name="Fulton L."/>
            <person name="Fulton B."/>
            <person name="Courtney L."/>
            <person name="Fronick C."/>
            <person name="Harrison M."/>
            <person name="Strong C."/>
            <person name="Farmer C."/>
            <person name="Delahaunty K."/>
            <person name="Markovic C."/>
            <person name="Hall O."/>
            <person name="Minx P."/>
            <person name="Tomlinson C."/>
            <person name="Mitreva M."/>
            <person name="Hou S."/>
            <person name="Chen J."/>
            <person name="Wollam A."/>
            <person name="Pepin K.H."/>
            <person name="Johnson M."/>
            <person name="Bhonagiri V."/>
            <person name="Zhang X."/>
            <person name="Suruliraj S."/>
            <person name="Warren W."/>
            <person name="Chinwalla A."/>
            <person name="Mardis E.R."/>
            <person name="Wilson R.K."/>
        </authorList>
    </citation>
    <scope>NUCLEOTIDE SEQUENCE [LARGE SCALE GENOMIC DNA]</scope>
    <source>
        <strain evidence="2 3">F0435</strain>
    </source>
</reference>
<dbReference type="Gene3D" id="1.10.10.10">
    <property type="entry name" value="Winged helix-like DNA-binding domain superfamily/Winged helix DNA-binding domain"/>
    <property type="match status" value="1"/>
</dbReference>
<dbReference type="STRING" id="797516.HMPREF9104_02320"/>
<dbReference type="Pfam" id="PF03551">
    <property type="entry name" value="PadR"/>
    <property type="match status" value="1"/>
</dbReference>
<dbReference type="EMBL" id="AGRJ01000202">
    <property type="protein sequence ID" value="EHO49912.1"/>
    <property type="molecule type" value="Genomic_DNA"/>
</dbReference>